<evidence type="ECO:0000259" key="5">
    <source>
        <dbReference type="PROSITE" id="PS50931"/>
    </source>
</evidence>
<dbReference type="PANTHER" id="PTHR30537">
    <property type="entry name" value="HTH-TYPE TRANSCRIPTIONAL REGULATOR"/>
    <property type="match status" value="1"/>
</dbReference>
<dbReference type="InterPro" id="IPR036390">
    <property type="entry name" value="WH_DNA-bd_sf"/>
</dbReference>
<comment type="similarity">
    <text evidence="1">Belongs to the LysR transcriptional regulatory family.</text>
</comment>
<dbReference type="EMBL" id="FXAK01000009">
    <property type="protein sequence ID" value="SMF89377.1"/>
    <property type="molecule type" value="Genomic_DNA"/>
</dbReference>
<dbReference type="SUPFAM" id="SSF46785">
    <property type="entry name" value="Winged helix' DNA-binding domain"/>
    <property type="match status" value="1"/>
</dbReference>
<proteinExistence type="inferred from homology"/>
<evidence type="ECO:0000313" key="6">
    <source>
        <dbReference type="EMBL" id="SMF89377.1"/>
    </source>
</evidence>
<dbReference type="SUPFAM" id="SSF53850">
    <property type="entry name" value="Periplasmic binding protein-like II"/>
    <property type="match status" value="1"/>
</dbReference>
<sequence length="299" mass="32145">MVSFEDMQTFVEVADGGGITVAARRLGLPKSIVSRRLVRLESELGVQLLARTTRGASLTEAGVSFREHAARMCLEMDIAREEMLPTGELRGRLRVAVPSSFGPGHFAPALAELARRHPLLQLHAHYSDRYVDLVAEGFDCGIRVGYLQDSNLTARKIGAFAAGLFANPEYLRVHGVPQKPSDLLDHQAILQGTESWKLSDGSRTVVVNGQGRFKADSAVGIAEGTAAGLGVAALPVVIAQSYVTAGALVPIMAEYSLPEIGVYIVRPPGSHVSRKVRVLIDFFVERFSANSGTGRRDVG</sequence>
<dbReference type="AlphaFoldDB" id="A0A1X7HP14"/>
<dbReference type="Gene3D" id="1.10.10.10">
    <property type="entry name" value="Winged helix-like DNA-binding domain superfamily/Winged helix DNA-binding domain"/>
    <property type="match status" value="1"/>
</dbReference>
<dbReference type="RefSeq" id="WP_085091520.1">
    <property type="nucleotide sequence ID" value="NZ_FXAK01000009.1"/>
</dbReference>
<dbReference type="InterPro" id="IPR058163">
    <property type="entry name" value="LysR-type_TF_proteobact-type"/>
</dbReference>
<name>A0A1X7HP14_9PROT</name>
<gene>
    <name evidence="6" type="ORF">SAMN02982917_6709</name>
</gene>
<organism evidence="6 7">
    <name type="scientific">Azospirillum oryzae</name>
    <dbReference type="NCBI Taxonomy" id="286727"/>
    <lineage>
        <taxon>Bacteria</taxon>
        <taxon>Pseudomonadati</taxon>
        <taxon>Pseudomonadota</taxon>
        <taxon>Alphaproteobacteria</taxon>
        <taxon>Rhodospirillales</taxon>
        <taxon>Azospirillaceae</taxon>
        <taxon>Azospirillum</taxon>
    </lineage>
</organism>
<dbReference type="Pfam" id="PF03466">
    <property type="entry name" value="LysR_substrate"/>
    <property type="match status" value="1"/>
</dbReference>
<keyword evidence="2" id="KW-0805">Transcription regulation</keyword>
<dbReference type="PROSITE" id="PS50931">
    <property type="entry name" value="HTH_LYSR"/>
    <property type="match status" value="1"/>
</dbReference>
<dbReference type="CDD" id="cd08422">
    <property type="entry name" value="PBP2_CrgA_like"/>
    <property type="match status" value="1"/>
</dbReference>
<dbReference type="GO" id="GO:0006351">
    <property type="term" value="P:DNA-templated transcription"/>
    <property type="evidence" value="ECO:0007669"/>
    <property type="project" value="TreeGrafter"/>
</dbReference>
<accession>A0A1X7HP14</accession>
<dbReference type="GO" id="GO:0003700">
    <property type="term" value="F:DNA-binding transcription factor activity"/>
    <property type="evidence" value="ECO:0007669"/>
    <property type="project" value="InterPro"/>
</dbReference>
<evidence type="ECO:0000256" key="4">
    <source>
        <dbReference type="ARBA" id="ARBA00023163"/>
    </source>
</evidence>
<evidence type="ECO:0000256" key="2">
    <source>
        <dbReference type="ARBA" id="ARBA00023015"/>
    </source>
</evidence>
<reference evidence="6 7" key="1">
    <citation type="submission" date="2017-04" db="EMBL/GenBank/DDBJ databases">
        <authorList>
            <person name="Afonso C.L."/>
            <person name="Miller P.J."/>
            <person name="Scott M.A."/>
            <person name="Spackman E."/>
            <person name="Goraichik I."/>
            <person name="Dimitrov K.M."/>
            <person name="Suarez D.L."/>
            <person name="Swayne D.E."/>
        </authorList>
    </citation>
    <scope>NUCLEOTIDE SEQUENCE [LARGE SCALE GENOMIC DNA]</scope>
    <source>
        <strain evidence="6 7">A2P</strain>
    </source>
</reference>
<feature type="domain" description="HTH lysR-type" evidence="5">
    <location>
        <begin position="2"/>
        <end position="59"/>
    </location>
</feature>
<dbReference type="FunFam" id="1.10.10.10:FF:000001">
    <property type="entry name" value="LysR family transcriptional regulator"/>
    <property type="match status" value="1"/>
</dbReference>
<dbReference type="InterPro" id="IPR000847">
    <property type="entry name" value="LysR_HTH_N"/>
</dbReference>
<dbReference type="InterPro" id="IPR036388">
    <property type="entry name" value="WH-like_DNA-bd_sf"/>
</dbReference>
<evidence type="ECO:0000313" key="7">
    <source>
        <dbReference type="Proteomes" id="UP000192936"/>
    </source>
</evidence>
<dbReference type="Pfam" id="PF00126">
    <property type="entry name" value="HTH_1"/>
    <property type="match status" value="1"/>
</dbReference>
<dbReference type="InterPro" id="IPR005119">
    <property type="entry name" value="LysR_subst-bd"/>
</dbReference>
<keyword evidence="3" id="KW-0238">DNA-binding</keyword>
<evidence type="ECO:0000256" key="3">
    <source>
        <dbReference type="ARBA" id="ARBA00023125"/>
    </source>
</evidence>
<protein>
    <submittedName>
        <fullName evidence="6">Transcriptional regulator, LysR family</fullName>
    </submittedName>
</protein>
<dbReference type="GO" id="GO:0043565">
    <property type="term" value="F:sequence-specific DNA binding"/>
    <property type="evidence" value="ECO:0007669"/>
    <property type="project" value="TreeGrafter"/>
</dbReference>
<dbReference type="PANTHER" id="PTHR30537:SF68">
    <property type="entry name" value="TRANSCRIPTIONAL REGULATOR-RELATED"/>
    <property type="match status" value="1"/>
</dbReference>
<keyword evidence="4" id="KW-0804">Transcription</keyword>
<dbReference type="Proteomes" id="UP000192936">
    <property type="component" value="Unassembled WGS sequence"/>
</dbReference>
<evidence type="ECO:0000256" key="1">
    <source>
        <dbReference type="ARBA" id="ARBA00009437"/>
    </source>
</evidence>
<dbReference type="OrthoDB" id="9812435at2"/>
<dbReference type="STRING" id="286727.SAMN02982917_6709"/>
<dbReference type="Gene3D" id="3.40.190.290">
    <property type="match status" value="1"/>
</dbReference>